<organism evidence="3 4">
    <name type="scientific">Syncephalis pseudoplumigaleata</name>
    <dbReference type="NCBI Taxonomy" id="1712513"/>
    <lineage>
        <taxon>Eukaryota</taxon>
        <taxon>Fungi</taxon>
        <taxon>Fungi incertae sedis</taxon>
        <taxon>Zoopagomycota</taxon>
        <taxon>Zoopagomycotina</taxon>
        <taxon>Zoopagomycetes</taxon>
        <taxon>Zoopagales</taxon>
        <taxon>Piptocephalidaceae</taxon>
        <taxon>Syncephalis</taxon>
    </lineage>
</organism>
<sequence>MSNGTRLSIRTDIPLVGRGHQYQQHHAASYNGGQPLVSPPQVRSPNRPRPKSMVLGNAAAASNDAEANAPANEAFEARTARKVLDLEISNQSLLTINQSLEHDLRKKTAQMEELKQKMRRANLEDIFGIKSTEEGESSEGESAEGLTEEDVSEDIPFQRRN</sequence>
<dbReference type="PANTHER" id="PTHR38701:SF1">
    <property type="entry name" value="UP-REGULATED DURING SEPTATION PROTEIN 1 DOMAIN-CONTAINING PROTEIN"/>
    <property type="match status" value="1"/>
</dbReference>
<keyword evidence="1" id="KW-0175">Coiled coil</keyword>
<feature type="coiled-coil region" evidence="1">
    <location>
        <begin position="97"/>
        <end position="124"/>
    </location>
</feature>
<evidence type="ECO:0000256" key="2">
    <source>
        <dbReference type="SAM" id="MobiDB-lite"/>
    </source>
</evidence>
<protein>
    <submittedName>
        <fullName evidence="3">Uncharacterized protein</fullName>
    </submittedName>
</protein>
<accession>A0A4V1J1B9</accession>
<feature type="compositionally biased region" description="Acidic residues" evidence="2">
    <location>
        <begin position="134"/>
        <end position="153"/>
    </location>
</feature>
<keyword evidence="4" id="KW-1185">Reference proteome</keyword>
<reference evidence="4" key="1">
    <citation type="journal article" date="2018" name="Nat. Microbiol.">
        <title>Leveraging single-cell genomics to expand the fungal tree of life.</title>
        <authorList>
            <person name="Ahrendt S.R."/>
            <person name="Quandt C.A."/>
            <person name="Ciobanu D."/>
            <person name="Clum A."/>
            <person name="Salamov A."/>
            <person name="Andreopoulos B."/>
            <person name="Cheng J.F."/>
            <person name="Woyke T."/>
            <person name="Pelin A."/>
            <person name="Henrissat B."/>
            <person name="Reynolds N.K."/>
            <person name="Benny G.L."/>
            <person name="Smith M.E."/>
            <person name="James T.Y."/>
            <person name="Grigoriev I.V."/>
        </authorList>
    </citation>
    <scope>NUCLEOTIDE SEQUENCE [LARGE SCALE GENOMIC DNA]</scope>
    <source>
        <strain evidence="4">Benny S71-1</strain>
    </source>
</reference>
<dbReference type="Proteomes" id="UP000278143">
    <property type="component" value="Unassembled WGS sequence"/>
</dbReference>
<dbReference type="PANTHER" id="PTHR38701">
    <property type="entry name" value="CHROMOSOME 8, WHOLE GENOME SHOTGUN SEQUENCE"/>
    <property type="match status" value="1"/>
</dbReference>
<evidence type="ECO:0000256" key="1">
    <source>
        <dbReference type="SAM" id="Coils"/>
    </source>
</evidence>
<evidence type="ECO:0000313" key="4">
    <source>
        <dbReference type="Proteomes" id="UP000278143"/>
    </source>
</evidence>
<dbReference type="OrthoDB" id="2555519at2759"/>
<dbReference type="EMBL" id="KZ990180">
    <property type="protein sequence ID" value="RKP24519.1"/>
    <property type="molecule type" value="Genomic_DNA"/>
</dbReference>
<feature type="region of interest" description="Disordered" evidence="2">
    <location>
        <begin position="19"/>
        <end position="53"/>
    </location>
</feature>
<gene>
    <name evidence="3" type="ORF">SYNPS1DRAFT_23407</name>
</gene>
<proteinExistence type="predicted"/>
<name>A0A4V1J1B9_9FUNG</name>
<feature type="region of interest" description="Disordered" evidence="2">
    <location>
        <begin position="125"/>
        <end position="161"/>
    </location>
</feature>
<evidence type="ECO:0000313" key="3">
    <source>
        <dbReference type="EMBL" id="RKP24519.1"/>
    </source>
</evidence>
<dbReference type="AlphaFoldDB" id="A0A4V1J1B9"/>